<dbReference type="HOGENOM" id="CLU_1413848_0_0_11"/>
<dbReference type="AlphaFoldDB" id="C8XKQ8"/>
<evidence type="ECO:0000256" key="2">
    <source>
        <dbReference type="SAM" id="SignalP"/>
    </source>
</evidence>
<dbReference type="STRING" id="479431.Namu_4428"/>
<evidence type="ECO:0000313" key="4">
    <source>
        <dbReference type="Proteomes" id="UP000002218"/>
    </source>
</evidence>
<reference evidence="4" key="1">
    <citation type="submission" date="2009-09" db="EMBL/GenBank/DDBJ databases">
        <title>The complete genome of Nakamurella multipartita DSM 44233.</title>
        <authorList>
            <consortium name="US DOE Joint Genome Institute (JGI-PGF)"/>
            <person name="Lucas S."/>
            <person name="Copeland A."/>
            <person name="Lapidus A."/>
            <person name="Glavina del Rio T."/>
            <person name="Dalin E."/>
            <person name="Tice H."/>
            <person name="Bruce D."/>
            <person name="Goodwin L."/>
            <person name="Pitluck S."/>
            <person name="Kyrpides N."/>
            <person name="Mavromatis K."/>
            <person name="Ivanova N."/>
            <person name="Ovchinnikova G."/>
            <person name="Sims D."/>
            <person name="Meincke L."/>
            <person name="Brettin T."/>
            <person name="Detter J.C."/>
            <person name="Han C."/>
            <person name="Larimer F."/>
            <person name="Land M."/>
            <person name="Hauser L."/>
            <person name="Markowitz V."/>
            <person name="Cheng J.-F."/>
            <person name="Hugenholtz P."/>
            <person name="Woyke T."/>
            <person name="Wu D."/>
            <person name="Klenk H.-P."/>
            <person name="Eisen J.A."/>
        </authorList>
    </citation>
    <scope>NUCLEOTIDE SEQUENCE [LARGE SCALE GENOMIC DNA]</scope>
    <source>
        <strain evidence="4">ATCC 700099 / DSM 44233 / CIP 104796 / JCM 9543 / NBRC 105858 / Y-104</strain>
    </source>
</reference>
<dbReference type="InParanoid" id="C8XKQ8"/>
<feature type="region of interest" description="Disordered" evidence="1">
    <location>
        <begin position="20"/>
        <end position="59"/>
    </location>
</feature>
<evidence type="ECO:0008006" key="5">
    <source>
        <dbReference type="Google" id="ProtNLM"/>
    </source>
</evidence>
<dbReference type="Proteomes" id="UP000002218">
    <property type="component" value="Chromosome"/>
</dbReference>
<name>C8XKQ8_NAKMY</name>
<protein>
    <recommendedName>
        <fullName evidence="5">Lipoprotein</fullName>
    </recommendedName>
</protein>
<evidence type="ECO:0000313" key="3">
    <source>
        <dbReference type="EMBL" id="ACV80715.1"/>
    </source>
</evidence>
<feature type="signal peptide" evidence="2">
    <location>
        <begin position="1"/>
        <end position="22"/>
    </location>
</feature>
<gene>
    <name evidence="3" type="ordered locus">Namu_4428</name>
</gene>
<reference evidence="3 4" key="2">
    <citation type="journal article" date="2010" name="Stand. Genomic Sci.">
        <title>Complete genome sequence of Nakamurella multipartita type strain (Y-104).</title>
        <authorList>
            <person name="Tice H."/>
            <person name="Mayilraj S."/>
            <person name="Sims D."/>
            <person name="Lapidus A."/>
            <person name="Nolan M."/>
            <person name="Lucas S."/>
            <person name="Glavina Del Rio T."/>
            <person name="Copeland A."/>
            <person name="Cheng J.F."/>
            <person name="Meincke L."/>
            <person name="Bruce D."/>
            <person name="Goodwin L."/>
            <person name="Pitluck S."/>
            <person name="Ivanova N."/>
            <person name="Mavromatis K."/>
            <person name="Ovchinnikova G."/>
            <person name="Pati A."/>
            <person name="Chen A."/>
            <person name="Palaniappan K."/>
            <person name="Land M."/>
            <person name="Hauser L."/>
            <person name="Chang Y.J."/>
            <person name="Jeffries C.D."/>
            <person name="Detter J.C."/>
            <person name="Brettin T."/>
            <person name="Rohde M."/>
            <person name="Goker M."/>
            <person name="Bristow J."/>
            <person name="Eisen J.A."/>
            <person name="Markowitz V."/>
            <person name="Hugenholtz P."/>
            <person name="Kyrpides N.C."/>
            <person name="Klenk H.P."/>
            <person name="Chen F."/>
        </authorList>
    </citation>
    <scope>NUCLEOTIDE SEQUENCE [LARGE SCALE GENOMIC DNA]</scope>
    <source>
        <strain evidence="4">ATCC 700099 / DSM 44233 / CIP 104796 / JCM 9543 / NBRC 105858 / Y-104</strain>
    </source>
</reference>
<accession>C8XKQ8</accession>
<feature type="compositionally biased region" description="Low complexity" evidence="1">
    <location>
        <begin position="33"/>
        <end position="43"/>
    </location>
</feature>
<organism evidence="3 4">
    <name type="scientific">Nakamurella multipartita (strain ATCC 700099 / DSM 44233 / CIP 104796 / JCM 9543 / NBRC 105858 / Y-104)</name>
    <name type="common">Microsphaera multipartita</name>
    <dbReference type="NCBI Taxonomy" id="479431"/>
    <lineage>
        <taxon>Bacteria</taxon>
        <taxon>Bacillati</taxon>
        <taxon>Actinomycetota</taxon>
        <taxon>Actinomycetes</taxon>
        <taxon>Nakamurellales</taxon>
        <taxon>Nakamurellaceae</taxon>
        <taxon>Nakamurella</taxon>
    </lineage>
</organism>
<keyword evidence="4" id="KW-1185">Reference proteome</keyword>
<feature type="chain" id="PRO_5039250993" description="Lipoprotein" evidence="2">
    <location>
        <begin position="23"/>
        <end position="192"/>
    </location>
</feature>
<proteinExistence type="predicted"/>
<dbReference type="KEGG" id="nml:Namu_4428"/>
<sequence precursor="true">MFVTAVLLAAVVLTAVSSCTTAPPSPPEGVQMSTSASASTAGARVDWDLSTPRTPTELGGRSADVVAVETLGVNGVQVQLTLPGPDRVTGSFGLVTGDSGGGGGPVRYLSLATTQLHDGAWEPFVERFLAEFGGDRSAVTAYLAAAVPAAAAGRADPGRTFPGPARPGYRPALQVRPALDGVVVAWTFTLTG</sequence>
<dbReference type="EMBL" id="CP001737">
    <property type="protein sequence ID" value="ACV80715.1"/>
    <property type="molecule type" value="Genomic_DNA"/>
</dbReference>
<evidence type="ECO:0000256" key="1">
    <source>
        <dbReference type="SAM" id="MobiDB-lite"/>
    </source>
</evidence>
<keyword evidence="2" id="KW-0732">Signal</keyword>